<dbReference type="AlphaFoldDB" id="A0A3M6QRW2"/>
<gene>
    <name evidence="3" type="ORF">D8I35_11465</name>
</gene>
<sequence length="299" mass="33626">MPASASHTDVPPSLDPVALARWQARPLAASPWLHEEVGRRMQERLAWIVKQPASWCDWEPVRGGVQAHALVAAHYPKARQFIVHGQPANQRLAQSLWQPSVVSRWLRSVPAVSFATPAQQSVQMLWANMHLHQAISPPQTIQAWAGLLEPQGFLMFSCLGPDTAIELRQIYARRGWPPPAQEYTDMHDLGDMLVQQGFAEPVMDMEHIRLQFPDAVRLLAELRELGRNFHPGRFGGLRGRQWQRTLMEDIAGLADASGAITLTFEVIYGHAIKAPPRMAMAEQTRISLDDMRATLQKRP</sequence>
<evidence type="ECO:0000256" key="2">
    <source>
        <dbReference type="ARBA" id="ARBA00022679"/>
    </source>
</evidence>
<accession>A0A3M6QRW2</accession>
<dbReference type="OrthoDB" id="9760689at2"/>
<dbReference type="SUPFAM" id="SSF53335">
    <property type="entry name" value="S-adenosyl-L-methionine-dependent methyltransferases"/>
    <property type="match status" value="1"/>
</dbReference>
<reference evidence="3 4" key="1">
    <citation type="submission" date="2018-10" db="EMBL/GenBank/DDBJ databases">
        <title>Draft genome of Cortibacter populi DSM10536.</title>
        <authorList>
            <person name="Bernier A.-M."/>
            <person name="Bernard K."/>
        </authorList>
    </citation>
    <scope>NUCLEOTIDE SEQUENCE [LARGE SCALE GENOMIC DNA]</scope>
    <source>
        <strain evidence="3 4">DSM 105136</strain>
    </source>
</reference>
<dbReference type="PANTHER" id="PTHR13090:SF1">
    <property type="entry name" value="ARGININE-HYDROXYLASE NDUFAF5, MITOCHONDRIAL"/>
    <property type="match status" value="1"/>
</dbReference>
<dbReference type="EMBL" id="RDQO01000003">
    <property type="protein sequence ID" value="RMX05776.1"/>
    <property type="molecule type" value="Genomic_DNA"/>
</dbReference>
<dbReference type="Gene3D" id="3.40.50.150">
    <property type="entry name" value="Vaccinia Virus protein VP39"/>
    <property type="match status" value="1"/>
</dbReference>
<evidence type="ECO:0000256" key="1">
    <source>
        <dbReference type="ARBA" id="ARBA00022603"/>
    </source>
</evidence>
<dbReference type="InterPro" id="IPR050602">
    <property type="entry name" value="Malonyl-ACP_OMT"/>
</dbReference>
<dbReference type="GO" id="GO:0008168">
    <property type="term" value="F:methyltransferase activity"/>
    <property type="evidence" value="ECO:0007669"/>
    <property type="project" value="UniProtKB-KW"/>
</dbReference>
<dbReference type="RefSeq" id="WP_122229369.1">
    <property type="nucleotide sequence ID" value="NZ_RDQO01000003.1"/>
</dbReference>
<dbReference type="InterPro" id="IPR029063">
    <property type="entry name" value="SAM-dependent_MTases_sf"/>
</dbReference>
<comment type="caution">
    <text evidence="3">The sequence shown here is derived from an EMBL/GenBank/DDBJ whole genome shotgun (WGS) entry which is preliminary data.</text>
</comment>
<organism evidence="3 4">
    <name type="scientific">Corticibacter populi</name>
    <dbReference type="NCBI Taxonomy" id="1550736"/>
    <lineage>
        <taxon>Bacteria</taxon>
        <taxon>Pseudomonadati</taxon>
        <taxon>Pseudomonadota</taxon>
        <taxon>Betaproteobacteria</taxon>
        <taxon>Burkholderiales</taxon>
        <taxon>Comamonadaceae</taxon>
        <taxon>Corticibacter</taxon>
    </lineage>
</organism>
<keyword evidence="1" id="KW-0489">Methyltransferase</keyword>
<keyword evidence="4" id="KW-1185">Reference proteome</keyword>
<name>A0A3M6QRW2_9BURK</name>
<dbReference type="Proteomes" id="UP000278006">
    <property type="component" value="Unassembled WGS sequence"/>
</dbReference>
<protein>
    <submittedName>
        <fullName evidence="3">Biotin synthase</fullName>
    </submittedName>
</protein>
<proteinExistence type="predicted"/>
<dbReference type="GO" id="GO:0032259">
    <property type="term" value="P:methylation"/>
    <property type="evidence" value="ECO:0007669"/>
    <property type="project" value="UniProtKB-KW"/>
</dbReference>
<keyword evidence="2" id="KW-0808">Transferase</keyword>
<dbReference type="PANTHER" id="PTHR13090">
    <property type="entry name" value="ARGININE-HYDROXYLASE NDUFAF5, MITOCHONDRIAL"/>
    <property type="match status" value="1"/>
</dbReference>
<evidence type="ECO:0000313" key="4">
    <source>
        <dbReference type="Proteomes" id="UP000278006"/>
    </source>
</evidence>
<evidence type="ECO:0000313" key="3">
    <source>
        <dbReference type="EMBL" id="RMX05776.1"/>
    </source>
</evidence>